<evidence type="ECO:0000313" key="12">
    <source>
        <dbReference type="EMBL" id="TCT26954.1"/>
    </source>
</evidence>
<dbReference type="PANTHER" id="PTHR30093">
    <property type="entry name" value="GENERAL SECRETION PATHWAY PROTEIN G"/>
    <property type="match status" value="1"/>
</dbReference>
<dbReference type="PANTHER" id="PTHR30093:SF2">
    <property type="entry name" value="TYPE II SECRETION SYSTEM PROTEIN H"/>
    <property type="match status" value="1"/>
</dbReference>
<organism evidence="12 13">
    <name type="scientific">Melghiribacillus thermohalophilus</name>
    <dbReference type="NCBI Taxonomy" id="1324956"/>
    <lineage>
        <taxon>Bacteria</taxon>
        <taxon>Bacillati</taxon>
        <taxon>Bacillota</taxon>
        <taxon>Bacilli</taxon>
        <taxon>Bacillales</taxon>
        <taxon>Bacillaceae</taxon>
        <taxon>Melghiribacillus</taxon>
    </lineage>
</organism>
<keyword evidence="13" id="KW-1185">Reference proteome</keyword>
<sequence length="101" mass="11251">MLSQKGFTLIEMLVVLAVISILLLITIPNMSKSSKQIDEKGCEAFVQMVETQVQSYKIHHNTLPDSLQTLIDEGYIKQQTCPDGRNLHLQEDGSVEIVPAP</sequence>
<dbReference type="InterPro" id="IPR012902">
    <property type="entry name" value="N_methyl_site"/>
</dbReference>
<dbReference type="AlphaFoldDB" id="A0A4R3NBW8"/>
<evidence type="ECO:0000256" key="4">
    <source>
        <dbReference type="ARBA" id="ARBA00022481"/>
    </source>
</evidence>
<comment type="subcellular location">
    <subcellularLocation>
        <location evidence="1">Cell membrane</location>
        <topology evidence="1">Single-pass membrane protein</topology>
    </subcellularLocation>
    <subcellularLocation>
        <location evidence="2">Cell surface</location>
    </subcellularLocation>
</comment>
<evidence type="ECO:0000256" key="10">
    <source>
        <dbReference type="PIRNR" id="PIRNR029928"/>
    </source>
</evidence>
<dbReference type="OrthoDB" id="1798043at2"/>
<comment type="function">
    <text evidence="10">Required for transformation and DNA binding.</text>
</comment>
<keyword evidence="8 10" id="KW-0178">Competence</keyword>
<evidence type="ECO:0000313" key="13">
    <source>
        <dbReference type="Proteomes" id="UP000294650"/>
    </source>
</evidence>
<dbReference type="GO" id="GO:0005886">
    <property type="term" value="C:plasma membrane"/>
    <property type="evidence" value="ECO:0007669"/>
    <property type="project" value="UniProtKB-SubCell"/>
</dbReference>
<comment type="subunit">
    <text evidence="10">Homodimer.</text>
</comment>
<evidence type="ECO:0000256" key="11">
    <source>
        <dbReference type="PIRSR" id="PIRSR029928-50"/>
    </source>
</evidence>
<feature type="propeptide" id="PRO_5035530130" evidence="11">
    <location>
        <begin position="1"/>
        <end position="6"/>
    </location>
</feature>
<gene>
    <name evidence="12" type="ORF">EDD68_101313</name>
</gene>
<comment type="caution">
    <text evidence="12">The sequence shown here is derived from an EMBL/GenBank/DDBJ whole genome shotgun (WGS) entry which is preliminary data.</text>
</comment>
<accession>A0A4R3NBW8</accession>
<evidence type="ECO:0000256" key="9">
    <source>
        <dbReference type="ARBA" id="ARBA00043982"/>
    </source>
</evidence>
<evidence type="ECO:0000256" key="8">
    <source>
        <dbReference type="ARBA" id="ARBA00023287"/>
    </source>
</evidence>
<dbReference type="GO" id="GO:0009986">
    <property type="term" value="C:cell surface"/>
    <property type="evidence" value="ECO:0007669"/>
    <property type="project" value="UniProtKB-SubCell"/>
</dbReference>
<evidence type="ECO:0000256" key="3">
    <source>
        <dbReference type="ARBA" id="ARBA00022475"/>
    </source>
</evidence>
<evidence type="ECO:0000256" key="1">
    <source>
        <dbReference type="ARBA" id="ARBA00004162"/>
    </source>
</evidence>
<comment type="similarity">
    <text evidence="9 10">Belongs to the ComGC family.</text>
</comment>
<feature type="chain" id="PRO_5035530129" description="ComG operon protein 3" evidence="11">
    <location>
        <begin position="7"/>
        <end position="101"/>
    </location>
</feature>
<dbReference type="EMBL" id="SMAN01000001">
    <property type="protein sequence ID" value="TCT26954.1"/>
    <property type="molecule type" value="Genomic_DNA"/>
</dbReference>
<dbReference type="PIRSF" id="PIRSF029928">
    <property type="entry name" value="Late_competence_ComGC"/>
    <property type="match status" value="1"/>
</dbReference>
<dbReference type="NCBIfam" id="TIGR02532">
    <property type="entry name" value="IV_pilin_GFxxxE"/>
    <property type="match status" value="1"/>
</dbReference>
<feature type="modified residue" description="N-methylphenylalanine" evidence="11">
    <location>
        <position position="7"/>
    </location>
</feature>
<dbReference type="GO" id="GO:0015627">
    <property type="term" value="C:type II protein secretion system complex"/>
    <property type="evidence" value="ECO:0007669"/>
    <property type="project" value="InterPro"/>
</dbReference>
<evidence type="ECO:0000256" key="6">
    <source>
        <dbReference type="ARBA" id="ARBA00022989"/>
    </source>
</evidence>
<keyword evidence="3 10" id="KW-1003">Cell membrane</keyword>
<dbReference type="GO" id="GO:0030420">
    <property type="term" value="P:establishment of competence for transformation"/>
    <property type="evidence" value="ECO:0007669"/>
    <property type="project" value="UniProtKB-UniRule"/>
</dbReference>
<evidence type="ECO:0000256" key="2">
    <source>
        <dbReference type="ARBA" id="ARBA00004241"/>
    </source>
</evidence>
<keyword evidence="10" id="KW-0813">Transport</keyword>
<dbReference type="Proteomes" id="UP000294650">
    <property type="component" value="Unassembled WGS sequence"/>
</dbReference>
<evidence type="ECO:0000256" key="7">
    <source>
        <dbReference type="ARBA" id="ARBA00023136"/>
    </source>
</evidence>
<dbReference type="PROSITE" id="PS00409">
    <property type="entry name" value="PROKAR_NTER_METHYL"/>
    <property type="match status" value="1"/>
</dbReference>
<dbReference type="Pfam" id="PF07963">
    <property type="entry name" value="N_methyl"/>
    <property type="match status" value="1"/>
</dbReference>
<evidence type="ECO:0000256" key="5">
    <source>
        <dbReference type="ARBA" id="ARBA00022692"/>
    </source>
</evidence>
<dbReference type="PRINTS" id="PR00813">
    <property type="entry name" value="BCTERIALGSPG"/>
</dbReference>
<dbReference type="SUPFAM" id="SSF54523">
    <property type="entry name" value="Pili subunits"/>
    <property type="match status" value="1"/>
</dbReference>
<feature type="transmembrane region" description="Helical" evidence="10">
    <location>
        <begin position="6"/>
        <end position="27"/>
    </location>
</feature>
<keyword evidence="4 11" id="KW-0488">Methylation</keyword>
<keyword evidence="6 10" id="KW-1133">Transmembrane helix</keyword>
<dbReference type="InterPro" id="IPR016940">
    <property type="entry name" value="ComGC"/>
</dbReference>
<dbReference type="RefSeq" id="WP_132370413.1">
    <property type="nucleotide sequence ID" value="NZ_SMAN01000001.1"/>
</dbReference>
<dbReference type="GO" id="GO:0015628">
    <property type="term" value="P:protein secretion by the type II secretion system"/>
    <property type="evidence" value="ECO:0007669"/>
    <property type="project" value="InterPro"/>
</dbReference>
<keyword evidence="7 10" id="KW-0472">Membrane</keyword>
<dbReference type="InterPro" id="IPR045584">
    <property type="entry name" value="Pilin-like"/>
</dbReference>
<reference evidence="12 13" key="1">
    <citation type="submission" date="2019-03" db="EMBL/GenBank/DDBJ databases">
        <title>Genomic Encyclopedia of Type Strains, Phase IV (KMG-IV): sequencing the most valuable type-strain genomes for metagenomic binning, comparative biology and taxonomic classification.</title>
        <authorList>
            <person name="Goeker M."/>
        </authorList>
    </citation>
    <scope>NUCLEOTIDE SEQUENCE [LARGE SCALE GENOMIC DNA]</scope>
    <source>
        <strain evidence="12 13">DSM 25894</strain>
    </source>
</reference>
<dbReference type="Gene3D" id="3.30.700.10">
    <property type="entry name" value="Glycoprotein, Type 4 Pilin"/>
    <property type="match status" value="1"/>
</dbReference>
<protein>
    <recommendedName>
        <fullName evidence="10">ComG operon protein 3</fullName>
    </recommendedName>
</protein>
<keyword evidence="5 10" id="KW-0812">Transmembrane</keyword>
<dbReference type="InterPro" id="IPR000983">
    <property type="entry name" value="Bac_GSPG_pilin"/>
</dbReference>
<name>A0A4R3NBW8_9BACI</name>
<proteinExistence type="inferred from homology"/>
<dbReference type="NCBIfam" id="NF040999">
    <property type="entry name" value="pilin_ComGC"/>
    <property type="match status" value="1"/>
</dbReference>